<comment type="subcellular location">
    <subcellularLocation>
        <location evidence="2 13">Nucleus</location>
    </subcellularLocation>
</comment>
<evidence type="ECO:0000256" key="4">
    <source>
        <dbReference type="ARBA" id="ARBA00022679"/>
    </source>
</evidence>
<keyword evidence="11 13" id="KW-0234">DNA repair</keyword>
<evidence type="ECO:0000256" key="10">
    <source>
        <dbReference type="ARBA" id="ARBA00023172"/>
    </source>
</evidence>
<keyword evidence="17" id="KW-1185">Reference proteome</keyword>
<gene>
    <name evidence="16" type="ORF">RNJ44_02953</name>
</gene>
<name>A0ABR4P0Q4_9SACH</name>
<evidence type="ECO:0000259" key="15">
    <source>
        <dbReference type="Pfam" id="PF08746"/>
    </source>
</evidence>
<reference evidence="16 17" key="1">
    <citation type="submission" date="2024-05" db="EMBL/GenBank/DDBJ databases">
        <title>Long read based assembly of the Candida bracarensis genome reveals expanded adhesin content.</title>
        <authorList>
            <person name="Marcet-Houben M."/>
            <person name="Ksiezopolska E."/>
            <person name="Gabaldon T."/>
        </authorList>
    </citation>
    <scope>NUCLEOTIDE SEQUENCE [LARGE SCALE GENOMIC DNA]</scope>
    <source>
        <strain evidence="16 17">CBM6</strain>
    </source>
</reference>
<feature type="region of interest" description="Disordered" evidence="14">
    <location>
        <begin position="191"/>
        <end position="212"/>
    </location>
</feature>
<evidence type="ECO:0000256" key="9">
    <source>
        <dbReference type="ARBA" id="ARBA00022833"/>
    </source>
</evidence>
<keyword evidence="9 13" id="KW-0862">Zinc</keyword>
<evidence type="ECO:0000256" key="13">
    <source>
        <dbReference type="RuleBase" id="RU368018"/>
    </source>
</evidence>
<evidence type="ECO:0000256" key="1">
    <source>
        <dbReference type="ARBA" id="ARBA00000900"/>
    </source>
</evidence>
<organism evidence="16 17">
    <name type="scientific">Nakaseomyces bracarensis</name>
    <dbReference type="NCBI Taxonomy" id="273131"/>
    <lineage>
        <taxon>Eukaryota</taxon>
        <taxon>Fungi</taxon>
        <taxon>Dikarya</taxon>
        <taxon>Ascomycota</taxon>
        <taxon>Saccharomycotina</taxon>
        <taxon>Saccharomycetes</taxon>
        <taxon>Saccharomycetales</taxon>
        <taxon>Saccharomycetaceae</taxon>
        <taxon>Nakaseomyces</taxon>
    </lineage>
</organism>
<evidence type="ECO:0000256" key="11">
    <source>
        <dbReference type="ARBA" id="ARBA00023204"/>
    </source>
</evidence>
<feature type="domain" description="Non-structural maintenance of chromosomes element 1 RING C4HC3-type" evidence="15">
    <location>
        <begin position="278"/>
        <end position="320"/>
    </location>
</feature>
<dbReference type="Gene3D" id="1.10.10.10">
    <property type="entry name" value="Winged helix-like DNA-binding domain superfamily/Winged helix DNA-binding domain"/>
    <property type="match status" value="1"/>
</dbReference>
<dbReference type="Pfam" id="PF08746">
    <property type="entry name" value="zf-RING-like"/>
    <property type="match status" value="1"/>
</dbReference>
<keyword evidence="6 13" id="KW-0227">DNA damage</keyword>
<evidence type="ECO:0000256" key="14">
    <source>
        <dbReference type="SAM" id="MobiDB-lite"/>
    </source>
</evidence>
<evidence type="ECO:0000256" key="3">
    <source>
        <dbReference type="ARBA" id="ARBA00010258"/>
    </source>
</evidence>
<dbReference type="InterPro" id="IPR011513">
    <property type="entry name" value="Nse1"/>
</dbReference>
<keyword evidence="10 13" id="KW-0233">DNA recombination</keyword>
<dbReference type="PANTHER" id="PTHR20973:SF0">
    <property type="entry name" value="NON-STRUCTURAL MAINTENANCE OF CHROMOSOMES ELEMENT 1 HOMOLOG"/>
    <property type="match status" value="1"/>
</dbReference>
<accession>A0ABR4P0Q4</accession>
<proteinExistence type="inferred from homology"/>
<evidence type="ECO:0000313" key="16">
    <source>
        <dbReference type="EMBL" id="KAL3235165.1"/>
    </source>
</evidence>
<dbReference type="EMBL" id="JBEVYD010000002">
    <property type="protein sequence ID" value="KAL3235165.1"/>
    <property type="molecule type" value="Genomic_DNA"/>
</dbReference>
<dbReference type="InterPro" id="IPR014857">
    <property type="entry name" value="Nse1_RING_C4HC3-type"/>
</dbReference>
<comment type="function">
    <text evidence="13">Acts in a DNA repair pathway for removal of UV-induced DNA damage that is distinct from classical nucleotide excision repair and in repair of ionizing radiation damage. Functions in homologous recombination repair of DNA double strand breaks and in recovery of stalled replication forks.</text>
</comment>
<protein>
    <recommendedName>
        <fullName evidence="13">Non-structural maintenance of chromosomes element 1 homolog</fullName>
        <ecNumber evidence="13">2.3.2.27</ecNumber>
    </recommendedName>
</protein>
<evidence type="ECO:0000313" key="17">
    <source>
        <dbReference type="Proteomes" id="UP001623330"/>
    </source>
</evidence>
<evidence type="ECO:0000256" key="12">
    <source>
        <dbReference type="ARBA" id="ARBA00023242"/>
    </source>
</evidence>
<comment type="caution">
    <text evidence="16">The sequence shown here is derived from an EMBL/GenBank/DDBJ whole genome shotgun (WGS) entry which is preliminary data.</text>
</comment>
<evidence type="ECO:0000256" key="2">
    <source>
        <dbReference type="ARBA" id="ARBA00004123"/>
    </source>
</evidence>
<dbReference type="EC" id="2.3.2.27" evidence="13"/>
<comment type="similarity">
    <text evidence="3 13">Belongs to the NSE1 family.</text>
</comment>
<keyword evidence="5 13" id="KW-0479">Metal-binding</keyword>
<sequence length="332" mass="38291">MSQEISIGLSDGDKQKHLLQYLLGSRGVCHENILLKVLILIEYDQGGVDESSTVFDWQRKLQDHISQLNYRLQPLKYQIKKTMYGFGKEIVSQQVLKKLHISDRNQTSIAVLDRMAFPSSSQYYVYIDTSPFGEMKHATRFSDKEIDYIKGFIMVFAKAGTVKAPVDEELVQSSSIIQEVDRIRQKVYNRKRANPENEDEEASTHAVSSWPDSQTYTSDIAALTDSTDIQPLEVQDLLARLCEYRWLYKTEKARYGMDLRLLVEMNDYLTDVCDFLPCMRCKDVVVTLGVRCSTTDCPSMWHVDCYEHDILHENKKCKACEESILDKGVYIM</sequence>
<dbReference type="PANTHER" id="PTHR20973">
    <property type="entry name" value="NON-SMC ELEMENT 1-RELATED"/>
    <property type="match status" value="1"/>
</dbReference>
<dbReference type="InterPro" id="IPR036388">
    <property type="entry name" value="WH-like_DNA-bd_sf"/>
</dbReference>
<comment type="subunit">
    <text evidence="13">Component of the Smc5-Smc6 complex.</text>
</comment>
<comment type="catalytic activity">
    <reaction evidence="1 13">
        <text>S-ubiquitinyl-[E2 ubiquitin-conjugating enzyme]-L-cysteine + [acceptor protein]-L-lysine = [E2 ubiquitin-conjugating enzyme]-L-cysteine + N(6)-ubiquitinyl-[acceptor protein]-L-lysine.</text>
        <dbReference type="EC" id="2.3.2.27"/>
    </reaction>
</comment>
<evidence type="ECO:0000256" key="6">
    <source>
        <dbReference type="ARBA" id="ARBA00022763"/>
    </source>
</evidence>
<dbReference type="Proteomes" id="UP001623330">
    <property type="component" value="Unassembled WGS sequence"/>
</dbReference>
<dbReference type="Pfam" id="PF07574">
    <property type="entry name" value="SMC_Nse1"/>
    <property type="match status" value="1"/>
</dbReference>
<keyword evidence="4 13" id="KW-0808">Transferase</keyword>
<evidence type="ECO:0000256" key="7">
    <source>
        <dbReference type="ARBA" id="ARBA00022771"/>
    </source>
</evidence>
<keyword evidence="8 13" id="KW-0833">Ubl conjugation pathway</keyword>
<evidence type="ECO:0000256" key="8">
    <source>
        <dbReference type="ARBA" id="ARBA00022786"/>
    </source>
</evidence>
<keyword evidence="7 13" id="KW-0863">Zinc-finger</keyword>
<evidence type="ECO:0000256" key="5">
    <source>
        <dbReference type="ARBA" id="ARBA00022723"/>
    </source>
</evidence>
<keyword evidence="12 13" id="KW-0539">Nucleus</keyword>